<feature type="domain" description="DUF8052" evidence="1">
    <location>
        <begin position="3"/>
        <end position="163"/>
    </location>
</feature>
<keyword evidence="3" id="KW-1185">Reference proteome</keyword>
<evidence type="ECO:0000259" key="1">
    <source>
        <dbReference type="Pfam" id="PF26226"/>
    </source>
</evidence>
<dbReference type="Pfam" id="PF26226">
    <property type="entry name" value="DUF8052"/>
    <property type="match status" value="1"/>
</dbReference>
<organism evidence="2 3">
    <name type="scientific">Natronincola peptidivorans</name>
    <dbReference type="NCBI Taxonomy" id="426128"/>
    <lineage>
        <taxon>Bacteria</taxon>
        <taxon>Bacillati</taxon>
        <taxon>Bacillota</taxon>
        <taxon>Clostridia</taxon>
        <taxon>Peptostreptococcales</taxon>
        <taxon>Natronincolaceae</taxon>
        <taxon>Natronincola</taxon>
    </lineage>
</organism>
<evidence type="ECO:0000313" key="3">
    <source>
        <dbReference type="Proteomes" id="UP000199568"/>
    </source>
</evidence>
<sequence>MNTEKYLEGIEQKLSRYFDIEKAYKYKNIDFEMFAKSFVRNERYFASKKFTIYAYESNENIFIKCISRLDEATLLQIKDHLKSATEDYVKPHSEHMSTIITGIVVVENGIEEHLKKMIQKYNYLRSFAFGFKGWVYIRLIVVDLKKGEVLTNRRGKEVKKFYEIS</sequence>
<dbReference type="AlphaFoldDB" id="A0A1I0BY08"/>
<dbReference type="Proteomes" id="UP000199568">
    <property type="component" value="Unassembled WGS sequence"/>
</dbReference>
<dbReference type="EMBL" id="FOHU01000004">
    <property type="protein sequence ID" value="SET11925.1"/>
    <property type="molecule type" value="Genomic_DNA"/>
</dbReference>
<gene>
    <name evidence="2" type="ORF">SAMN05660297_01472</name>
</gene>
<name>A0A1I0BY08_9FIRM</name>
<dbReference type="InterPro" id="IPR058365">
    <property type="entry name" value="DUF8052"/>
</dbReference>
<dbReference type="RefSeq" id="WP_090441573.1">
    <property type="nucleotide sequence ID" value="NZ_FOHU01000004.1"/>
</dbReference>
<dbReference type="OrthoDB" id="2836917at2"/>
<evidence type="ECO:0000313" key="2">
    <source>
        <dbReference type="EMBL" id="SET11925.1"/>
    </source>
</evidence>
<proteinExistence type="predicted"/>
<dbReference type="STRING" id="426128.SAMN05660297_01472"/>
<protein>
    <recommendedName>
        <fullName evidence="1">DUF8052 domain-containing protein</fullName>
    </recommendedName>
</protein>
<accession>A0A1I0BY08</accession>
<reference evidence="2 3" key="1">
    <citation type="submission" date="2016-10" db="EMBL/GenBank/DDBJ databases">
        <authorList>
            <person name="de Groot N.N."/>
        </authorList>
    </citation>
    <scope>NUCLEOTIDE SEQUENCE [LARGE SCALE GENOMIC DNA]</scope>
    <source>
        <strain evidence="2 3">DSM 18979</strain>
    </source>
</reference>